<dbReference type="InterPro" id="IPR011010">
    <property type="entry name" value="DNA_brk_join_enz"/>
</dbReference>
<dbReference type="PANTHER" id="PTHR30629">
    <property type="entry name" value="PROPHAGE INTEGRASE"/>
    <property type="match status" value="1"/>
</dbReference>
<dbReference type="InterPro" id="IPR010998">
    <property type="entry name" value="Integrase_recombinase_N"/>
</dbReference>
<evidence type="ECO:0000256" key="1">
    <source>
        <dbReference type="ARBA" id="ARBA00008857"/>
    </source>
</evidence>
<dbReference type="InterPro" id="IPR050808">
    <property type="entry name" value="Phage_Integrase"/>
</dbReference>
<dbReference type="GO" id="GO:0003677">
    <property type="term" value="F:DNA binding"/>
    <property type="evidence" value="ECO:0007669"/>
    <property type="project" value="UniProtKB-KW"/>
</dbReference>
<protein>
    <submittedName>
        <fullName evidence="6">Phage integrase</fullName>
    </submittedName>
</protein>
<dbReference type="InterPro" id="IPR013762">
    <property type="entry name" value="Integrase-like_cat_sf"/>
</dbReference>
<evidence type="ECO:0000256" key="2">
    <source>
        <dbReference type="ARBA" id="ARBA00022908"/>
    </source>
</evidence>
<dbReference type="RefSeq" id="WP_371729021.1">
    <property type="nucleotide sequence ID" value="NZ_JBGONR010000050.1"/>
</dbReference>
<dbReference type="CDD" id="cd00801">
    <property type="entry name" value="INT_P4_C"/>
    <property type="match status" value="1"/>
</dbReference>
<dbReference type="GO" id="GO:0015074">
    <property type="term" value="P:DNA integration"/>
    <property type="evidence" value="ECO:0007669"/>
    <property type="project" value="UniProtKB-KW"/>
</dbReference>
<evidence type="ECO:0000259" key="5">
    <source>
        <dbReference type="PROSITE" id="PS51898"/>
    </source>
</evidence>
<feature type="domain" description="Tyr recombinase" evidence="5">
    <location>
        <begin position="208"/>
        <end position="382"/>
    </location>
</feature>
<reference evidence="6" key="1">
    <citation type="journal article" date="2015" name="MBio">
        <title>Eco-Evolutionary Dynamics of Episomes among Ecologically Cohesive Bacterial Populations.</title>
        <authorList>
            <person name="Xue H."/>
            <person name="Cordero O.X."/>
            <person name="Camas F.M."/>
            <person name="Trimble W."/>
            <person name="Meyer F."/>
            <person name="Guglielmini J."/>
            <person name="Rocha E.P."/>
            <person name="Polz M.F."/>
        </authorList>
    </citation>
    <scope>NUCLEOTIDE SEQUENCE</scope>
    <source>
        <strain evidence="6">FF_308</strain>
    </source>
</reference>
<dbReference type="GO" id="GO:0006310">
    <property type="term" value="P:DNA recombination"/>
    <property type="evidence" value="ECO:0007669"/>
    <property type="project" value="UniProtKB-KW"/>
</dbReference>
<name>A0A0H3ZKI9_VIBSP</name>
<sequence length="418" mass="48816">MTTKRLRISDSAIKRHQLNPEIKRLRDERYPLEFRYHKSRESGSWYLIDKRKNNGRNGKARWDRLGRWPQLKASSLFDLLPKTMGLVALGQDSVMSDWSTFGDCLYWYLSHVESSRQITQKRKLVVKSAVVKHLLPALHDMPLAKTKKYQIKNALIWPLQAEHEIRTVKSYFSILKAAFKQAAREELLEFNPLADMQFSDFIQTPTKPKEGKLSPPMVRPLFSHLKNMRLKESMLVLMQLAHGTRIGETRQARWSHIDWQEKVWRIPGAQTKTREAHCIPLTDQVIALLRLYRKTQLDDAVLLFPAKTKRYEPICKNSVTRIYKEASQGEWTSHDCRKLARTRWADLGVDKFVAERLLNHKLSDLDQAYIHTTTETLKREALELYHAWLDDQGFFIFHGTTVGRSEKQVNAIKAAGWL</sequence>
<dbReference type="Gene3D" id="1.10.443.10">
    <property type="entry name" value="Intergrase catalytic core"/>
    <property type="match status" value="1"/>
</dbReference>
<accession>A0A0H3ZKI9</accession>
<proteinExistence type="inferred from homology"/>
<dbReference type="AlphaFoldDB" id="A0A0H3ZKI9"/>
<evidence type="ECO:0000256" key="4">
    <source>
        <dbReference type="ARBA" id="ARBA00023172"/>
    </source>
</evidence>
<keyword evidence="4" id="KW-0233">DNA recombination</keyword>
<dbReference type="Gene3D" id="1.10.150.130">
    <property type="match status" value="1"/>
</dbReference>
<organism evidence="6">
    <name type="scientific">Vibrio splendidus</name>
    <dbReference type="NCBI Taxonomy" id="29497"/>
    <lineage>
        <taxon>Bacteria</taxon>
        <taxon>Pseudomonadati</taxon>
        <taxon>Pseudomonadota</taxon>
        <taxon>Gammaproteobacteria</taxon>
        <taxon>Vibrionales</taxon>
        <taxon>Vibrionaceae</taxon>
        <taxon>Vibrio</taxon>
    </lineage>
</organism>
<evidence type="ECO:0000313" key="6">
    <source>
        <dbReference type="EMBL" id="AKN36465.1"/>
    </source>
</evidence>
<dbReference type="Pfam" id="PF00589">
    <property type="entry name" value="Phage_integrase"/>
    <property type="match status" value="1"/>
</dbReference>
<comment type="similarity">
    <text evidence="1">Belongs to the 'phage' integrase family.</text>
</comment>
<dbReference type="PANTHER" id="PTHR30629:SF6">
    <property type="entry name" value="PROPHAGE INTEGRASE INTA-RELATED"/>
    <property type="match status" value="1"/>
</dbReference>
<keyword evidence="2" id="KW-0229">DNA integration</keyword>
<dbReference type="InterPro" id="IPR002104">
    <property type="entry name" value="Integrase_catalytic"/>
</dbReference>
<dbReference type="PROSITE" id="PS51898">
    <property type="entry name" value="TYR_RECOMBINASE"/>
    <property type="match status" value="1"/>
</dbReference>
<dbReference type="EMBL" id="KP795491">
    <property type="protein sequence ID" value="AKN36465.1"/>
    <property type="molecule type" value="Genomic_DNA"/>
</dbReference>
<keyword evidence="3" id="KW-0238">DNA-binding</keyword>
<dbReference type="SUPFAM" id="SSF56349">
    <property type="entry name" value="DNA breaking-rejoining enzymes"/>
    <property type="match status" value="1"/>
</dbReference>
<evidence type="ECO:0000256" key="3">
    <source>
        <dbReference type="ARBA" id="ARBA00023125"/>
    </source>
</evidence>